<keyword evidence="8" id="KW-0129">CBS domain</keyword>
<dbReference type="Pfam" id="PF02833">
    <property type="entry name" value="DHHA2"/>
    <property type="match status" value="1"/>
</dbReference>
<dbReference type="PANTHER" id="PTHR12112">
    <property type="entry name" value="BNIP - RELATED"/>
    <property type="match status" value="1"/>
</dbReference>
<feature type="domain" description="CBS" evidence="9">
    <location>
        <begin position="73"/>
        <end position="129"/>
    </location>
</feature>
<dbReference type="Pfam" id="PF07085">
    <property type="entry name" value="DRTGG"/>
    <property type="match status" value="1"/>
</dbReference>
<keyword evidence="4" id="KW-0378">Hydrolase</keyword>
<dbReference type="InterPro" id="IPR038222">
    <property type="entry name" value="DHHA2_dom_sf"/>
</dbReference>
<dbReference type="AlphaFoldDB" id="A0A1H9ZQ30"/>
<comment type="catalytic activity">
    <reaction evidence="7">
        <text>diphosphate + H2O = 2 phosphate + H(+)</text>
        <dbReference type="Rhea" id="RHEA:24576"/>
        <dbReference type="ChEBI" id="CHEBI:15377"/>
        <dbReference type="ChEBI" id="CHEBI:15378"/>
        <dbReference type="ChEBI" id="CHEBI:33019"/>
        <dbReference type="ChEBI" id="CHEBI:43474"/>
        <dbReference type="EC" id="3.6.1.1"/>
    </reaction>
</comment>
<evidence type="ECO:0000313" key="11">
    <source>
        <dbReference type="Proteomes" id="UP000243819"/>
    </source>
</evidence>
<dbReference type="SUPFAM" id="SSF75138">
    <property type="entry name" value="HprK N-terminal domain-like"/>
    <property type="match status" value="1"/>
</dbReference>
<accession>A0A1H9ZQ30</accession>
<dbReference type="Gene3D" id="3.90.1640.10">
    <property type="entry name" value="inorganic pyrophosphatase (n-terminal core)"/>
    <property type="match status" value="2"/>
</dbReference>
<dbReference type="PROSITE" id="PS51371">
    <property type="entry name" value="CBS"/>
    <property type="match status" value="2"/>
</dbReference>
<dbReference type="OrthoDB" id="9766150at2"/>
<dbReference type="InterPro" id="IPR004097">
    <property type="entry name" value="DHHA2"/>
</dbReference>
<evidence type="ECO:0000256" key="2">
    <source>
        <dbReference type="ARBA" id="ARBA00012146"/>
    </source>
</evidence>
<dbReference type="InterPro" id="IPR001667">
    <property type="entry name" value="DDH_dom"/>
</dbReference>
<dbReference type="EMBL" id="FOIF01000012">
    <property type="protein sequence ID" value="SES83881.1"/>
    <property type="molecule type" value="Genomic_DNA"/>
</dbReference>
<evidence type="ECO:0000256" key="3">
    <source>
        <dbReference type="ARBA" id="ARBA00022723"/>
    </source>
</evidence>
<dbReference type="Gene3D" id="3.10.310.20">
    <property type="entry name" value="DHHA2 domain"/>
    <property type="match status" value="1"/>
</dbReference>
<sequence>MDGEIIVLGHKNPDTDSVASAISYSALKNKLGQKCVPKVCSAITGEAKHVLELLGIEPPEVLDTMELKVKDFMNREHPYLSEEETLKNIGYIMGKEGVKTIPLVNKENVVTGIITAGDFAKLYLQEISSGETISTGIDLESVQKTLNGTIFLGDKDQLISGRIIVGAMGVEKLLSHLGENDILLIGDREDCQIQGLEYGINALIITGGAKPSKKVLELAQRKGTPILGYDGDTFSAARLISLARKGKEIMTKEPFTVDVNTTVTTVKELFNQKKYRSFPVVNEKGQYLGIVTKGEILNAQPKKIILVDHNEKSQSVDGLEWGEIIEIIDHHRLGDVQTKKPIFINCKPVGSTATLVTEMYLQKGIIPEKKIAALLLAAILSDTVILKSPTTTSQDKEMALYLSNLTGLDIKEFGGKIYGWSENLEKITPYEIVTGDLKEFSFLKGRVALGQFETTDARKILEMKNSILGEMERIKNKKGLDHILMVITDIVEGNSYMFSIGSLNTYVELAFSKPVDEIIYLPGVMSRKLQIVPPLSEALNV</sequence>
<protein>
    <recommendedName>
        <fullName evidence="2">inorganic diphosphatase</fullName>
        <ecNumber evidence="2">3.6.1.1</ecNumber>
    </recommendedName>
    <alternativeName>
        <fullName evidence="6">Pyrophosphate phospho-hydrolase</fullName>
    </alternativeName>
</protein>
<dbReference type="NCBIfam" id="NF011442">
    <property type="entry name" value="PRK14869.1-4"/>
    <property type="match status" value="1"/>
</dbReference>
<evidence type="ECO:0000256" key="5">
    <source>
        <dbReference type="ARBA" id="ARBA00023211"/>
    </source>
</evidence>
<dbReference type="EC" id="3.6.1.1" evidence="2"/>
<keyword evidence="3" id="KW-0479">Metal-binding</keyword>
<evidence type="ECO:0000256" key="7">
    <source>
        <dbReference type="ARBA" id="ARBA00047820"/>
    </source>
</evidence>
<dbReference type="STRING" id="1120990.SAMN03080614_10128"/>
<dbReference type="Gene3D" id="3.40.1390.20">
    <property type="entry name" value="HprK N-terminal domain-like"/>
    <property type="match status" value="1"/>
</dbReference>
<comment type="cofactor">
    <cofactor evidence="1">
        <name>Mn(2+)</name>
        <dbReference type="ChEBI" id="CHEBI:29035"/>
    </cofactor>
</comment>
<dbReference type="PANTHER" id="PTHR12112:SF22">
    <property type="entry name" value="MANGANESE-DEPENDENT INORGANIC PYROPHOSPHATASE-RELATED"/>
    <property type="match status" value="1"/>
</dbReference>
<organism evidence="10 11">
    <name type="scientific">Anaerobranca gottschalkii DSM 13577</name>
    <dbReference type="NCBI Taxonomy" id="1120990"/>
    <lineage>
        <taxon>Bacteria</taxon>
        <taxon>Bacillati</taxon>
        <taxon>Bacillota</taxon>
        <taxon>Clostridia</taxon>
        <taxon>Eubacteriales</taxon>
        <taxon>Proteinivoracaceae</taxon>
        <taxon>Anaerobranca</taxon>
    </lineage>
</organism>
<evidence type="ECO:0000256" key="4">
    <source>
        <dbReference type="ARBA" id="ARBA00022801"/>
    </source>
</evidence>
<dbReference type="SUPFAM" id="SSF54631">
    <property type="entry name" value="CBS-domain pair"/>
    <property type="match status" value="1"/>
</dbReference>
<keyword evidence="11" id="KW-1185">Reference proteome</keyword>
<dbReference type="SUPFAM" id="SSF64182">
    <property type="entry name" value="DHH phosphoesterases"/>
    <property type="match status" value="1"/>
</dbReference>
<proteinExistence type="predicted"/>
<dbReference type="NCBIfam" id="NF011443">
    <property type="entry name" value="PRK14869.1-5"/>
    <property type="match status" value="1"/>
</dbReference>
<dbReference type="InterPro" id="IPR038763">
    <property type="entry name" value="DHH_sf"/>
</dbReference>
<reference evidence="11" key="1">
    <citation type="submission" date="2016-10" db="EMBL/GenBank/DDBJ databases">
        <authorList>
            <person name="Varghese N."/>
            <person name="Submissions S."/>
        </authorList>
    </citation>
    <scope>NUCLEOTIDE SEQUENCE [LARGE SCALE GENOMIC DNA]</scope>
    <source>
        <strain evidence="11">DSM 13577</strain>
    </source>
</reference>
<gene>
    <name evidence="10" type="ORF">SAMN03080614_10128</name>
</gene>
<dbReference type="Pfam" id="PF01368">
    <property type="entry name" value="DHH"/>
    <property type="match status" value="1"/>
</dbReference>
<dbReference type="Pfam" id="PF00571">
    <property type="entry name" value="CBS"/>
    <property type="match status" value="2"/>
</dbReference>
<evidence type="ECO:0000256" key="6">
    <source>
        <dbReference type="ARBA" id="ARBA00032535"/>
    </source>
</evidence>
<dbReference type="SMART" id="SM00116">
    <property type="entry name" value="CBS"/>
    <property type="match status" value="2"/>
</dbReference>
<evidence type="ECO:0000256" key="8">
    <source>
        <dbReference type="PROSITE-ProRule" id="PRU00703"/>
    </source>
</evidence>
<dbReference type="InterPro" id="IPR010766">
    <property type="entry name" value="DRTGG"/>
</dbReference>
<dbReference type="SMART" id="SM01131">
    <property type="entry name" value="DHHA2"/>
    <property type="match status" value="1"/>
</dbReference>
<dbReference type="InterPro" id="IPR000644">
    <property type="entry name" value="CBS_dom"/>
</dbReference>
<keyword evidence="5" id="KW-0464">Manganese</keyword>
<dbReference type="FunFam" id="3.90.1640.10:FF:000001">
    <property type="entry name" value="Probable manganese-dependent inorganic pyrophosphatase"/>
    <property type="match status" value="1"/>
</dbReference>
<feature type="domain" description="CBS" evidence="9">
    <location>
        <begin position="250"/>
        <end position="306"/>
    </location>
</feature>
<dbReference type="InterPro" id="IPR046342">
    <property type="entry name" value="CBS_dom_sf"/>
</dbReference>
<evidence type="ECO:0000256" key="1">
    <source>
        <dbReference type="ARBA" id="ARBA00001936"/>
    </source>
</evidence>
<evidence type="ECO:0000259" key="9">
    <source>
        <dbReference type="PROSITE" id="PS51371"/>
    </source>
</evidence>
<dbReference type="GO" id="GO:0005737">
    <property type="term" value="C:cytoplasm"/>
    <property type="evidence" value="ECO:0007669"/>
    <property type="project" value="InterPro"/>
</dbReference>
<dbReference type="GO" id="GO:0046872">
    <property type="term" value="F:metal ion binding"/>
    <property type="evidence" value="ECO:0007669"/>
    <property type="project" value="UniProtKB-KW"/>
</dbReference>
<name>A0A1H9ZQ30_9FIRM</name>
<dbReference type="GO" id="GO:0004427">
    <property type="term" value="F:inorganic diphosphate phosphatase activity"/>
    <property type="evidence" value="ECO:0007669"/>
    <property type="project" value="UniProtKB-EC"/>
</dbReference>
<dbReference type="InterPro" id="IPR028979">
    <property type="entry name" value="Ser_kin/Pase_Hpr-like_N_sf"/>
</dbReference>
<dbReference type="RefSeq" id="WP_091349741.1">
    <property type="nucleotide sequence ID" value="NZ_FOIF01000012.1"/>
</dbReference>
<dbReference type="Proteomes" id="UP000243819">
    <property type="component" value="Unassembled WGS sequence"/>
</dbReference>
<evidence type="ECO:0000313" key="10">
    <source>
        <dbReference type="EMBL" id="SES83881.1"/>
    </source>
</evidence>